<protein>
    <recommendedName>
        <fullName evidence="4">Transmembrane protein</fullName>
    </recommendedName>
</protein>
<comment type="caution">
    <text evidence="2">The sequence shown here is derived from an EMBL/GenBank/DDBJ whole genome shotgun (WGS) entry which is preliminary data.</text>
</comment>
<feature type="transmembrane region" description="Helical" evidence="1">
    <location>
        <begin position="828"/>
        <end position="849"/>
    </location>
</feature>
<dbReference type="AlphaFoldDB" id="A0A0W8CID3"/>
<keyword evidence="1" id="KW-0812">Transmembrane</keyword>
<organism evidence="2 3">
    <name type="scientific">Phytophthora nicotianae</name>
    <name type="common">Potato buckeye rot agent</name>
    <name type="synonym">Phytophthora parasitica</name>
    <dbReference type="NCBI Taxonomy" id="4792"/>
    <lineage>
        <taxon>Eukaryota</taxon>
        <taxon>Sar</taxon>
        <taxon>Stramenopiles</taxon>
        <taxon>Oomycota</taxon>
        <taxon>Peronosporomycetes</taxon>
        <taxon>Peronosporales</taxon>
        <taxon>Peronosporaceae</taxon>
        <taxon>Phytophthora</taxon>
    </lineage>
</organism>
<dbReference type="OrthoDB" id="78535at2759"/>
<evidence type="ECO:0000256" key="1">
    <source>
        <dbReference type="SAM" id="Phobius"/>
    </source>
</evidence>
<gene>
    <name evidence="2" type="ORF">AM587_10010936</name>
</gene>
<feature type="transmembrane region" description="Helical" evidence="1">
    <location>
        <begin position="523"/>
        <end position="546"/>
    </location>
</feature>
<feature type="transmembrane region" description="Helical" evidence="1">
    <location>
        <begin position="200"/>
        <end position="222"/>
    </location>
</feature>
<dbReference type="Proteomes" id="UP000052943">
    <property type="component" value="Unassembled WGS sequence"/>
</dbReference>
<keyword evidence="1" id="KW-0472">Membrane</keyword>
<dbReference type="STRING" id="4790.A0A0W8CID3"/>
<dbReference type="EMBL" id="LNFO01003045">
    <property type="protein sequence ID" value="KUF83903.1"/>
    <property type="molecule type" value="Genomic_DNA"/>
</dbReference>
<sequence>MTITGAAPAHYDSNFACCGGCSSSKREDAYNGKFSTGSLVFIWDIKLKTDPQPACLMTFPYDPVLNEQVGQRRVRSGRRVGTSYPIDNDYDYLCCEQRGTCRTLNEDASGKCQCVKRWGFTGDHCQNSVYDVAAIANDEVYPNITNLSSVDHLLPDLRSYFLSFDYDVAITSAASSNISTGFLEVFEMGSYRQFGWSTTVFFVLASAFFALIFIGHAMWKVCFSNCNCRRYTKFKIYSKRQKIIWGSFMMLFIFVSTAAALMTFFVVYNDIKPLAESVFTVLNETLPSNLTTFETNFLSPMDELLSSGYRESTNDSLFLRDTQEHSLVDIEPHIFLDNQSYAGDVIGKPIFHLLDPLTSYSVLYPTVNNNSVNCDNMNITQPSVTSRMTIGGKTGCFKCKTCLTIVDLIAEAKLSWRKQIFEVQIDMLTAKNDLKTFSLTSNTLAPSIKNFLDRMHLMCSDFRVVNGRFAVAYDTIAQEMQQVSLFGLYVLCTLCGLSVLLSASAFAHGILTGKRKIGRTTCFFVEIAFLISLILTGVLYTMSLMIQDGIVILQRLEENTYAFLPSIQSAEDVNRLLFDQNFVEATGMDGILAFSDTLRVPPHPTPATDEPNRFNFTELYDMPELFALEILTARPEESLIELFAWNEEFVTDHYEELKKLALVDSEVATPYNKTIHQELLNSTIQKLMDPDSDGQLVTSNDVLEIHTVFNESWRGISDKGLELNTKIQTQWLFVAQLYYQKQKLETYIATVSGYISKIHQPLVDLVIKTQAMENAEFQLKAPVEFVTDSIRASKIADCNFNGNCAWFRSALNNLFDLFQQMVLKAERAAISCAVTSTTLLLSVLCTNAFTSRMRRNVIKVYSSG</sequence>
<evidence type="ECO:0000313" key="3">
    <source>
        <dbReference type="Proteomes" id="UP000052943"/>
    </source>
</evidence>
<proteinExistence type="predicted"/>
<accession>A0A0W8CID3</accession>
<feature type="transmembrane region" description="Helical" evidence="1">
    <location>
        <begin position="486"/>
        <end position="511"/>
    </location>
</feature>
<evidence type="ECO:0008006" key="4">
    <source>
        <dbReference type="Google" id="ProtNLM"/>
    </source>
</evidence>
<feature type="transmembrane region" description="Helical" evidence="1">
    <location>
        <begin position="243"/>
        <end position="268"/>
    </location>
</feature>
<name>A0A0W8CID3_PHYNI</name>
<evidence type="ECO:0000313" key="2">
    <source>
        <dbReference type="EMBL" id="KUF83903.1"/>
    </source>
</evidence>
<reference evidence="2 3" key="1">
    <citation type="submission" date="2015-11" db="EMBL/GenBank/DDBJ databases">
        <title>Genomes and virulence difference between two physiological races of Phytophthora nicotianae.</title>
        <authorList>
            <person name="Liu H."/>
            <person name="Ma X."/>
            <person name="Yu H."/>
            <person name="Fang D."/>
            <person name="Li Y."/>
            <person name="Wang X."/>
            <person name="Wang W."/>
            <person name="Dong Y."/>
            <person name="Xiao B."/>
        </authorList>
    </citation>
    <scope>NUCLEOTIDE SEQUENCE [LARGE SCALE GENOMIC DNA]</scope>
    <source>
        <strain evidence="3">race 0</strain>
    </source>
</reference>
<keyword evidence="1" id="KW-1133">Transmembrane helix</keyword>